<organism evidence="1 2">
    <name type="scientific">Ridgeia piscesae</name>
    <name type="common">Tubeworm</name>
    <dbReference type="NCBI Taxonomy" id="27915"/>
    <lineage>
        <taxon>Eukaryota</taxon>
        <taxon>Metazoa</taxon>
        <taxon>Spiralia</taxon>
        <taxon>Lophotrochozoa</taxon>
        <taxon>Annelida</taxon>
        <taxon>Polychaeta</taxon>
        <taxon>Sedentaria</taxon>
        <taxon>Canalipalpata</taxon>
        <taxon>Sabellida</taxon>
        <taxon>Siboglinidae</taxon>
        <taxon>Ridgeia</taxon>
    </lineage>
</organism>
<reference evidence="1" key="1">
    <citation type="journal article" date="2023" name="Mol. Biol. Evol.">
        <title>Third-Generation Sequencing Reveals the Adaptive Role of the Epigenome in Three Deep-Sea Polychaetes.</title>
        <authorList>
            <person name="Perez M."/>
            <person name="Aroh O."/>
            <person name="Sun Y."/>
            <person name="Lan Y."/>
            <person name="Juniper S.K."/>
            <person name="Young C.R."/>
            <person name="Angers B."/>
            <person name="Qian P.Y."/>
        </authorList>
    </citation>
    <scope>NUCLEOTIDE SEQUENCE</scope>
    <source>
        <strain evidence="1">R07B-5</strain>
    </source>
</reference>
<dbReference type="EMBL" id="JAODUO010000727">
    <property type="protein sequence ID" value="KAK2175501.1"/>
    <property type="molecule type" value="Genomic_DNA"/>
</dbReference>
<gene>
    <name evidence="1" type="ORF">NP493_728g01077</name>
</gene>
<evidence type="ECO:0000313" key="2">
    <source>
        <dbReference type="Proteomes" id="UP001209878"/>
    </source>
</evidence>
<protein>
    <submittedName>
        <fullName evidence="1">Uncharacterized protein</fullName>
    </submittedName>
</protein>
<accession>A0AAD9KQ52</accession>
<dbReference type="Proteomes" id="UP001209878">
    <property type="component" value="Unassembled WGS sequence"/>
</dbReference>
<dbReference type="AlphaFoldDB" id="A0AAD9KQ52"/>
<evidence type="ECO:0000313" key="1">
    <source>
        <dbReference type="EMBL" id="KAK2175501.1"/>
    </source>
</evidence>
<proteinExistence type="predicted"/>
<comment type="caution">
    <text evidence="1">The sequence shown here is derived from an EMBL/GenBank/DDBJ whole genome shotgun (WGS) entry which is preliminary data.</text>
</comment>
<keyword evidence="2" id="KW-1185">Reference proteome</keyword>
<name>A0AAD9KQ52_RIDPI</name>
<sequence length="95" mass="11136">MMQTDSPIYVNNTQIENIESYIYLGQRYSTRDKNQDTEIQRRITAGWTAFAKLRDIFKGNNGTCFKRQKSTAHACFQQLHMARKHGHSPHMQRTS</sequence>